<organism evidence="2 3">
    <name type="scientific">Paeniglutamicibacter terrestris</name>
    <dbReference type="NCBI Taxonomy" id="2723403"/>
    <lineage>
        <taxon>Bacteria</taxon>
        <taxon>Bacillati</taxon>
        <taxon>Actinomycetota</taxon>
        <taxon>Actinomycetes</taxon>
        <taxon>Micrococcales</taxon>
        <taxon>Micrococcaceae</taxon>
        <taxon>Paeniglutamicibacter</taxon>
    </lineage>
</organism>
<dbReference type="InterPro" id="IPR022183">
    <property type="entry name" value="DUF3710"/>
</dbReference>
<dbReference type="Proteomes" id="UP000746595">
    <property type="component" value="Unassembled WGS sequence"/>
</dbReference>
<protein>
    <submittedName>
        <fullName evidence="2">DUF3710 domain-containing protein</fullName>
    </submittedName>
</protein>
<sequence>MIFKRSKKAADVAQPEQTIAELNAAAADSTETPAPAVSEPEQSPEGAQSSAPAKTAVVRDTNEGPFDGDDFEDSEGYLDLGALLIKPVPGLQLRLEVEESTQRVIAVAMEIGGSRMQLQVFAAPKSDELWPGISAQIASGIADQGGETENVEGRFGNELLARVPQQAPDGTHGHVVLRFLGIDGPRWFLRAVIGGTALTDMAESKTMEDALAQVVVVRGSTPMPPTELLPLSVPAGASASPHTHPVAVEEPETAVPDTKRPERGPEATQIG</sequence>
<keyword evidence="3" id="KW-1185">Reference proteome</keyword>
<comment type="caution">
    <text evidence="2">The sequence shown here is derived from an EMBL/GenBank/DDBJ whole genome shotgun (WGS) entry which is preliminary data.</text>
</comment>
<evidence type="ECO:0000313" key="2">
    <source>
        <dbReference type="EMBL" id="NKG22439.1"/>
    </source>
</evidence>
<name>A0ABX1G871_9MICC</name>
<accession>A0ABX1G871</accession>
<dbReference type="EMBL" id="JAAWVT010000011">
    <property type="protein sequence ID" value="NKG22439.1"/>
    <property type="molecule type" value="Genomic_DNA"/>
</dbReference>
<feature type="region of interest" description="Disordered" evidence="1">
    <location>
        <begin position="22"/>
        <end position="72"/>
    </location>
</feature>
<evidence type="ECO:0000313" key="3">
    <source>
        <dbReference type="Proteomes" id="UP000746595"/>
    </source>
</evidence>
<gene>
    <name evidence="2" type="ORF">HED64_17210</name>
</gene>
<reference evidence="2 3" key="1">
    <citation type="submission" date="2020-04" db="EMBL/GenBank/DDBJ databases">
        <title>Paeniglutamicibacter sp. ANT13_2, a novel actinomycete isolated from sediment in Antarctica.</title>
        <authorList>
            <person name="Sakdapetsiri C."/>
            <person name="Pinyakong O."/>
        </authorList>
    </citation>
    <scope>NUCLEOTIDE SEQUENCE [LARGE SCALE GENOMIC DNA]</scope>
    <source>
        <strain evidence="2 3">ANT13_2</strain>
    </source>
</reference>
<evidence type="ECO:0000256" key="1">
    <source>
        <dbReference type="SAM" id="MobiDB-lite"/>
    </source>
</evidence>
<proteinExistence type="predicted"/>
<feature type="region of interest" description="Disordered" evidence="1">
    <location>
        <begin position="231"/>
        <end position="271"/>
    </location>
</feature>
<dbReference type="RefSeq" id="WP_168153215.1">
    <property type="nucleotide sequence ID" value="NZ_JAAWVT010000011.1"/>
</dbReference>
<dbReference type="Pfam" id="PF12502">
    <property type="entry name" value="DUF3710"/>
    <property type="match status" value="1"/>
</dbReference>